<name>A0ABV1G707_9FIRM</name>
<dbReference type="InterPro" id="IPR000182">
    <property type="entry name" value="GNAT_dom"/>
</dbReference>
<dbReference type="EMBL" id="JBBMFF010000205">
    <property type="protein sequence ID" value="MEQ2510974.1"/>
    <property type="molecule type" value="Genomic_DNA"/>
</dbReference>
<dbReference type="Proteomes" id="UP001491552">
    <property type="component" value="Unassembled WGS sequence"/>
</dbReference>
<reference evidence="2 3" key="1">
    <citation type="submission" date="2024-03" db="EMBL/GenBank/DDBJ databases">
        <title>Human intestinal bacterial collection.</title>
        <authorList>
            <person name="Pauvert C."/>
            <person name="Hitch T.C.A."/>
            <person name="Clavel T."/>
        </authorList>
    </citation>
    <scope>NUCLEOTIDE SEQUENCE [LARGE SCALE GENOMIC DNA]</scope>
    <source>
        <strain evidence="2 3">CLA-AA-H192</strain>
    </source>
</reference>
<sequence length="154" mass="17189">MNITIRRMRPDDVDALYRLLSDQAVMRYLEPPYDRAQAEVFLRTAGLAEPPLVYAAEENGAFLGYVIYHAYDAESVEIGWVLFPESWGRGYASALTDLLIGRARREQKDVVLECDPAQEATKRIAVKKGFHDCGISDGLAVYRLCGKNQNAGSS</sequence>
<dbReference type="Gene3D" id="3.40.630.30">
    <property type="match status" value="1"/>
</dbReference>
<organism evidence="2 3">
    <name type="scientific">Faecousia intestinalis</name>
    <dbReference type="NCBI Taxonomy" id="3133167"/>
    <lineage>
        <taxon>Bacteria</taxon>
        <taxon>Bacillati</taxon>
        <taxon>Bacillota</taxon>
        <taxon>Clostridia</taxon>
        <taxon>Eubacteriales</taxon>
        <taxon>Oscillospiraceae</taxon>
        <taxon>Faecousia</taxon>
    </lineage>
</organism>
<evidence type="ECO:0000259" key="1">
    <source>
        <dbReference type="PROSITE" id="PS51186"/>
    </source>
</evidence>
<dbReference type="RefSeq" id="WP_349135671.1">
    <property type="nucleotide sequence ID" value="NZ_JBBMFF010000205.1"/>
</dbReference>
<evidence type="ECO:0000313" key="2">
    <source>
        <dbReference type="EMBL" id="MEQ2510974.1"/>
    </source>
</evidence>
<gene>
    <name evidence="2" type="ORF">WMO66_06905</name>
</gene>
<dbReference type="Pfam" id="PF13302">
    <property type="entry name" value="Acetyltransf_3"/>
    <property type="match status" value="1"/>
</dbReference>
<dbReference type="PANTHER" id="PTHR43792">
    <property type="entry name" value="GNAT FAMILY, PUTATIVE (AFU_ORTHOLOGUE AFUA_3G00765)-RELATED-RELATED"/>
    <property type="match status" value="1"/>
</dbReference>
<keyword evidence="3" id="KW-1185">Reference proteome</keyword>
<dbReference type="InterPro" id="IPR051531">
    <property type="entry name" value="N-acetyltransferase"/>
</dbReference>
<protein>
    <submittedName>
        <fullName evidence="2">GNAT family N-acetyltransferase</fullName>
    </submittedName>
</protein>
<comment type="caution">
    <text evidence="2">The sequence shown here is derived from an EMBL/GenBank/DDBJ whole genome shotgun (WGS) entry which is preliminary data.</text>
</comment>
<feature type="domain" description="N-acetyltransferase" evidence="1">
    <location>
        <begin position="3"/>
        <end position="148"/>
    </location>
</feature>
<accession>A0ABV1G707</accession>
<dbReference type="CDD" id="cd04301">
    <property type="entry name" value="NAT_SF"/>
    <property type="match status" value="1"/>
</dbReference>
<evidence type="ECO:0000313" key="3">
    <source>
        <dbReference type="Proteomes" id="UP001491552"/>
    </source>
</evidence>
<dbReference type="InterPro" id="IPR016181">
    <property type="entry name" value="Acyl_CoA_acyltransferase"/>
</dbReference>
<dbReference type="SUPFAM" id="SSF55729">
    <property type="entry name" value="Acyl-CoA N-acyltransferases (Nat)"/>
    <property type="match status" value="1"/>
</dbReference>
<dbReference type="PROSITE" id="PS51186">
    <property type="entry name" value="GNAT"/>
    <property type="match status" value="1"/>
</dbReference>
<proteinExistence type="predicted"/>